<sequence>MDKAPIRLVPVLKEVGISWPSGQSLSLLEWYLTICLVNWVNRCREFLTFRTVLAAFVLLGSIVFLLELAVRCCRKVYDWFRFTGQDGMRSGSGGLLVRDEALLAARLRQQQSLLEASKEKQDREKKRRSAAIGNRIIRKNLDAKKREELLRRHRDARYRQEQDYQRAST</sequence>
<reference evidence="2" key="1">
    <citation type="journal article" date="2011" name="PLoS Biol.">
        <title>Gene gain and loss during evolution of obligate parasitism in the white rust pathogen of Arabidopsis thaliana.</title>
        <authorList>
            <person name="Kemen E."/>
            <person name="Gardiner A."/>
            <person name="Schultz-Larsen T."/>
            <person name="Kemen A.C."/>
            <person name="Balmuth A.L."/>
            <person name="Robert-Seilaniantz A."/>
            <person name="Bailey K."/>
            <person name="Holub E."/>
            <person name="Studholme D.J."/>
            <person name="Maclean D."/>
            <person name="Jones J.D."/>
        </authorList>
    </citation>
    <scope>NUCLEOTIDE SEQUENCE</scope>
</reference>
<dbReference type="AlphaFoldDB" id="F0VZG1"/>
<keyword evidence="1" id="KW-0472">Membrane</keyword>
<keyword evidence="1" id="KW-1133">Transmembrane helix</keyword>
<dbReference type="EMBL" id="FR824047">
    <property type="protein sequence ID" value="CCA14191.1"/>
    <property type="molecule type" value="Genomic_DNA"/>
</dbReference>
<reference evidence="2" key="2">
    <citation type="submission" date="2011-02" db="EMBL/GenBank/DDBJ databases">
        <authorList>
            <person name="MacLean D."/>
        </authorList>
    </citation>
    <scope>NUCLEOTIDE SEQUENCE</scope>
</reference>
<accession>F0VZG1</accession>
<evidence type="ECO:0000313" key="2">
    <source>
        <dbReference type="EMBL" id="CCA14191.1"/>
    </source>
</evidence>
<organism evidence="2">
    <name type="scientific">Albugo laibachii Nc14</name>
    <dbReference type="NCBI Taxonomy" id="890382"/>
    <lineage>
        <taxon>Eukaryota</taxon>
        <taxon>Sar</taxon>
        <taxon>Stramenopiles</taxon>
        <taxon>Oomycota</taxon>
        <taxon>Peronosporomycetes</taxon>
        <taxon>Albuginales</taxon>
        <taxon>Albuginaceae</taxon>
        <taxon>Albugo</taxon>
    </lineage>
</organism>
<protein>
    <submittedName>
        <fullName evidence="2">AlNc14C2G299 protein</fullName>
    </submittedName>
</protein>
<gene>
    <name evidence="2" type="primary">AlNc14C2G299</name>
    <name evidence="2" type="ORF">ALNC14_003340</name>
</gene>
<keyword evidence="1" id="KW-0812">Transmembrane</keyword>
<proteinExistence type="predicted"/>
<dbReference type="HOGENOM" id="CLU_1581356_0_0_1"/>
<feature type="transmembrane region" description="Helical" evidence="1">
    <location>
        <begin position="47"/>
        <end position="66"/>
    </location>
</feature>
<evidence type="ECO:0000256" key="1">
    <source>
        <dbReference type="SAM" id="Phobius"/>
    </source>
</evidence>
<name>F0VZG1_9STRA</name>